<proteinExistence type="predicted"/>
<sequence length="449" mass="50499">MVRETGAREGVPQALLQHARVRRPRDEGEALARLLQEHCEKEEVEEGPSELRSSLRRRSSVGKSRSVRFADAETEDALQRLLRHTQESKPAGTERAEDQNKKSWKISDDDFRAFVLSLAQEDPAPKPPVLAASASAPVLRGRAGPAGPAGALKDPRINVHIYFVDSQDVMTLRVSPDLRVGPAQPPKGNRFTDIYGLGANTKGFAEFKKFDYQRRQWLGGFRKDWVPAWSESLKGIVHDLTGMDVARQRFFWKNVPMTNDNLTLRSWGVKDGDGVQLRFQQKISPQQLAMMRKACQAATASAGDVERSIASMMDPSLPVKAEMESSTASDFFKPRRQEEAPSSKAAQKQSKREQERMALKEEATTAHLRNSRHLKRCTSKGDVWMMPRWISQQNSGHFSPTGNPKTTVLNREPEKFAEKSIYLSDAYRADVRRVRQSVTGNPLYTKSNS</sequence>
<feature type="compositionally biased region" description="Basic and acidic residues" evidence="1">
    <location>
        <begin position="350"/>
        <end position="360"/>
    </location>
</feature>
<feature type="compositionally biased region" description="Basic and acidic residues" evidence="1">
    <location>
        <begin position="332"/>
        <end position="341"/>
    </location>
</feature>
<dbReference type="AlphaFoldDB" id="A0A812LE16"/>
<dbReference type="Proteomes" id="UP000604046">
    <property type="component" value="Unassembled WGS sequence"/>
</dbReference>
<feature type="region of interest" description="Disordered" evidence="1">
    <location>
        <begin position="1"/>
        <end position="26"/>
    </location>
</feature>
<evidence type="ECO:0000256" key="1">
    <source>
        <dbReference type="SAM" id="MobiDB-lite"/>
    </source>
</evidence>
<feature type="region of interest" description="Disordered" evidence="1">
    <location>
        <begin position="84"/>
        <end position="103"/>
    </location>
</feature>
<protein>
    <recommendedName>
        <fullName evidence="4">Ubiquitin-like domain-containing protein</fullName>
    </recommendedName>
</protein>
<reference evidence="2" key="1">
    <citation type="submission" date="2021-02" db="EMBL/GenBank/DDBJ databases">
        <authorList>
            <person name="Dougan E. K."/>
            <person name="Rhodes N."/>
            <person name="Thang M."/>
            <person name="Chan C."/>
        </authorList>
    </citation>
    <scope>NUCLEOTIDE SEQUENCE</scope>
</reference>
<evidence type="ECO:0000313" key="2">
    <source>
        <dbReference type="EMBL" id="CAE7245814.1"/>
    </source>
</evidence>
<evidence type="ECO:0000313" key="3">
    <source>
        <dbReference type="Proteomes" id="UP000604046"/>
    </source>
</evidence>
<organism evidence="2 3">
    <name type="scientific">Symbiodinium natans</name>
    <dbReference type="NCBI Taxonomy" id="878477"/>
    <lineage>
        <taxon>Eukaryota</taxon>
        <taxon>Sar</taxon>
        <taxon>Alveolata</taxon>
        <taxon>Dinophyceae</taxon>
        <taxon>Suessiales</taxon>
        <taxon>Symbiodiniaceae</taxon>
        <taxon>Symbiodinium</taxon>
    </lineage>
</organism>
<gene>
    <name evidence="2" type="ORF">SNAT2548_LOCUS11636</name>
</gene>
<dbReference type="InterPro" id="IPR029071">
    <property type="entry name" value="Ubiquitin-like_domsf"/>
</dbReference>
<dbReference type="SUPFAM" id="SSF54236">
    <property type="entry name" value="Ubiquitin-like"/>
    <property type="match status" value="1"/>
</dbReference>
<evidence type="ECO:0008006" key="4">
    <source>
        <dbReference type="Google" id="ProtNLM"/>
    </source>
</evidence>
<dbReference type="EMBL" id="CAJNDS010001057">
    <property type="protein sequence ID" value="CAE7245814.1"/>
    <property type="molecule type" value="Genomic_DNA"/>
</dbReference>
<feature type="region of interest" description="Disordered" evidence="1">
    <location>
        <begin position="40"/>
        <end position="71"/>
    </location>
</feature>
<accession>A0A812LE16</accession>
<keyword evidence="3" id="KW-1185">Reference proteome</keyword>
<name>A0A812LE16_9DINO</name>
<feature type="region of interest" description="Disordered" evidence="1">
    <location>
        <begin position="316"/>
        <end position="360"/>
    </location>
</feature>
<comment type="caution">
    <text evidence="2">The sequence shown here is derived from an EMBL/GenBank/DDBJ whole genome shotgun (WGS) entry which is preliminary data.</text>
</comment>
<dbReference type="OrthoDB" id="416916at2759"/>